<dbReference type="GO" id="GO:0022857">
    <property type="term" value="F:transmembrane transporter activity"/>
    <property type="evidence" value="ECO:0007669"/>
    <property type="project" value="InterPro"/>
</dbReference>
<feature type="transmembrane region" description="Helical" evidence="8">
    <location>
        <begin position="270"/>
        <end position="295"/>
    </location>
</feature>
<dbReference type="RefSeq" id="WP_141921451.1">
    <property type="nucleotide sequence ID" value="NZ_VFQC01000001.1"/>
</dbReference>
<protein>
    <submittedName>
        <fullName evidence="9">Iron complex transport system permease protein</fullName>
    </submittedName>
</protein>
<evidence type="ECO:0000256" key="5">
    <source>
        <dbReference type="ARBA" id="ARBA00022692"/>
    </source>
</evidence>
<dbReference type="InterPro" id="IPR037294">
    <property type="entry name" value="ABC_BtuC-like"/>
</dbReference>
<dbReference type="CDD" id="cd06550">
    <property type="entry name" value="TM_ABC_iron-siderophores_like"/>
    <property type="match status" value="1"/>
</dbReference>
<comment type="subcellular location">
    <subcellularLocation>
        <location evidence="1">Cell membrane</location>
        <topology evidence="1">Multi-pass membrane protein</topology>
    </subcellularLocation>
</comment>
<dbReference type="OrthoDB" id="4455417at2"/>
<keyword evidence="3" id="KW-0813">Transport</keyword>
<feature type="transmembrane region" description="Helical" evidence="8">
    <location>
        <begin position="95"/>
        <end position="113"/>
    </location>
</feature>
<reference evidence="9 10" key="1">
    <citation type="submission" date="2019-06" db="EMBL/GenBank/DDBJ databases">
        <title>Sequencing the genomes of 1000 actinobacteria strains.</title>
        <authorList>
            <person name="Klenk H.-P."/>
        </authorList>
    </citation>
    <scope>NUCLEOTIDE SEQUENCE [LARGE SCALE GENOMIC DNA]</scope>
    <source>
        <strain evidence="9 10">DSM 45015</strain>
    </source>
</reference>
<keyword evidence="7 8" id="KW-0472">Membrane</keyword>
<name>A0A543NEB4_9ACTN</name>
<organism evidence="9 10">
    <name type="scientific">Haloactinospora alba</name>
    <dbReference type="NCBI Taxonomy" id="405555"/>
    <lineage>
        <taxon>Bacteria</taxon>
        <taxon>Bacillati</taxon>
        <taxon>Actinomycetota</taxon>
        <taxon>Actinomycetes</taxon>
        <taxon>Streptosporangiales</taxon>
        <taxon>Nocardiopsidaceae</taxon>
        <taxon>Haloactinospora</taxon>
    </lineage>
</organism>
<feature type="transmembrane region" description="Helical" evidence="8">
    <location>
        <begin position="150"/>
        <end position="168"/>
    </location>
</feature>
<dbReference type="Pfam" id="PF01032">
    <property type="entry name" value="FecCD"/>
    <property type="match status" value="1"/>
</dbReference>
<evidence type="ECO:0000256" key="6">
    <source>
        <dbReference type="ARBA" id="ARBA00022989"/>
    </source>
</evidence>
<dbReference type="AlphaFoldDB" id="A0A543NEB4"/>
<proteinExistence type="inferred from homology"/>
<evidence type="ECO:0000256" key="2">
    <source>
        <dbReference type="ARBA" id="ARBA00007935"/>
    </source>
</evidence>
<gene>
    <name evidence="9" type="ORF">FHX37_0034</name>
</gene>
<keyword evidence="6 8" id="KW-1133">Transmembrane helix</keyword>
<keyword evidence="4" id="KW-1003">Cell membrane</keyword>
<dbReference type="Gene3D" id="1.10.3470.10">
    <property type="entry name" value="ABC transporter involved in vitamin B12 uptake, BtuC"/>
    <property type="match status" value="1"/>
</dbReference>
<keyword evidence="10" id="KW-1185">Reference proteome</keyword>
<dbReference type="SUPFAM" id="SSF81345">
    <property type="entry name" value="ABC transporter involved in vitamin B12 uptake, BtuC"/>
    <property type="match status" value="1"/>
</dbReference>
<evidence type="ECO:0000256" key="1">
    <source>
        <dbReference type="ARBA" id="ARBA00004651"/>
    </source>
</evidence>
<evidence type="ECO:0000313" key="10">
    <source>
        <dbReference type="Proteomes" id="UP000317422"/>
    </source>
</evidence>
<dbReference type="GO" id="GO:0033214">
    <property type="term" value="P:siderophore-iron import into cell"/>
    <property type="evidence" value="ECO:0007669"/>
    <property type="project" value="TreeGrafter"/>
</dbReference>
<dbReference type="EMBL" id="VFQC01000001">
    <property type="protein sequence ID" value="TQN30173.1"/>
    <property type="molecule type" value="Genomic_DNA"/>
</dbReference>
<dbReference type="PANTHER" id="PTHR30472">
    <property type="entry name" value="FERRIC ENTEROBACTIN TRANSPORT SYSTEM PERMEASE PROTEIN"/>
    <property type="match status" value="1"/>
</dbReference>
<evidence type="ECO:0000256" key="3">
    <source>
        <dbReference type="ARBA" id="ARBA00022448"/>
    </source>
</evidence>
<comment type="similarity">
    <text evidence="2">Belongs to the binding-protein-dependent transport system permease family. FecCD subfamily.</text>
</comment>
<comment type="caution">
    <text evidence="9">The sequence shown here is derived from an EMBL/GenBank/DDBJ whole genome shotgun (WGS) entry which is preliminary data.</text>
</comment>
<evidence type="ECO:0000256" key="4">
    <source>
        <dbReference type="ARBA" id="ARBA00022475"/>
    </source>
</evidence>
<evidence type="ECO:0000313" key="9">
    <source>
        <dbReference type="EMBL" id="TQN30173.1"/>
    </source>
</evidence>
<evidence type="ECO:0000256" key="8">
    <source>
        <dbReference type="SAM" id="Phobius"/>
    </source>
</evidence>
<sequence>MAASAGTAAAPRRVRARPPGAWIVRARAWDVSLRLDAPALTVGTAMAALAAAALVLSLTMGDFPVEPREVVRALTGGTADPMVNHIVVQMRLPRALTAAGVGAALAMSGMLLQRLAHNPLVSPDVIGINAGAAAAATAAIAVLGGTALQVAGFALGGAVATAVLLYLLAYQRGVSGNRLVLLGIGVSAVLGSVTSYMITRADIDTAQRATVWLTGSLANRDWAHVATIAAALAVLTPLALGLSRQLRLLQLGDDLAVALGGRVRLARGGLLLTAAGFSALATAVAGPVAFVALAAPQIVRRLLAERAVGILPAAGCGAVLVLLSDALARTGFGGGELPVGVVTGILGAPYLLYLLARSNRTRG</sequence>
<feature type="transmembrane region" description="Helical" evidence="8">
    <location>
        <begin position="307"/>
        <end position="327"/>
    </location>
</feature>
<dbReference type="PANTHER" id="PTHR30472:SF24">
    <property type="entry name" value="FERRIC ENTEROBACTIN TRANSPORT SYSTEM PERMEASE PROTEIN FEPG"/>
    <property type="match status" value="1"/>
</dbReference>
<dbReference type="GO" id="GO:0005886">
    <property type="term" value="C:plasma membrane"/>
    <property type="evidence" value="ECO:0007669"/>
    <property type="project" value="UniProtKB-SubCell"/>
</dbReference>
<feature type="transmembrane region" description="Helical" evidence="8">
    <location>
        <begin position="222"/>
        <end position="242"/>
    </location>
</feature>
<dbReference type="Proteomes" id="UP000317422">
    <property type="component" value="Unassembled WGS sequence"/>
</dbReference>
<feature type="transmembrane region" description="Helical" evidence="8">
    <location>
        <begin position="40"/>
        <end position="58"/>
    </location>
</feature>
<feature type="transmembrane region" description="Helical" evidence="8">
    <location>
        <begin position="180"/>
        <end position="201"/>
    </location>
</feature>
<dbReference type="InterPro" id="IPR000522">
    <property type="entry name" value="ABC_transptr_permease_BtuC"/>
</dbReference>
<accession>A0A543NEB4</accession>
<feature type="transmembrane region" description="Helical" evidence="8">
    <location>
        <begin position="339"/>
        <end position="356"/>
    </location>
</feature>
<evidence type="ECO:0000256" key="7">
    <source>
        <dbReference type="ARBA" id="ARBA00023136"/>
    </source>
</evidence>
<keyword evidence="5 8" id="KW-0812">Transmembrane</keyword>
<feature type="transmembrane region" description="Helical" evidence="8">
    <location>
        <begin position="125"/>
        <end position="143"/>
    </location>
</feature>